<accession>A0A8H4XP46</accession>
<organism evidence="4 5">
    <name type="scientific">Fusarium zealandicum</name>
    <dbReference type="NCBI Taxonomy" id="1053134"/>
    <lineage>
        <taxon>Eukaryota</taxon>
        <taxon>Fungi</taxon>
        <taxon>Dikarya</taxon>
        <taxon>Ascomycota</taxon>
        <taxon>Pezizomycotina</taxon>
        <taxon>Sordariomycetes</taxon>
        <taxon>Hypocreomycetidae</taxon>
        <taxon>Hypocreales</taxon>
        <taxon>Nectriaceae</taxon>
        <taxon>Fusarium</taxon>
        <taxon>Fusarium staphyleae species complex</taxon>
    </lineage>
</organism>
<dbReference type="PANTHER" id="PTHR48104">
    <property type="entry name" value="METACASPASE-4"/>
    <property type="match status" value="1"/>
</dbReference>
<dbReference type="GO" id="GO:0004197">
    <property type="term" value="F:cysteine-type endopeptidase activity"/>
    <property type="evidence" value="ECO:0007669"/>
    <property type="project" value="InterPro"/>
</dbReference>
<dbReference type="EMBL" id="JABEYC010000065">
    <property type="protein sequence ID" value="KAF4983465.1"/>
    <property type="molecule type" value="Genomic_DNA"/>
</dbReference>
<evidence type="ECO:0000256" key="2">
    <source>
        <dbReference type="SAM" id="MobiDB-lite"/>
    </source>
</evidence>
<feature type="region of interest" description="Disordered" evidence="2">
    <location>
        <begin position="609"/>
        <end position="637"/>
    </location>
</feature>
<dbReference type="InterPro" id="IPR011600">
    <property type="entry name" value="Pept_C14_caspase"/>
</dbReference>
<evidence type="ECO:0000259" key="3">
    <source>
        <dbReference type="Pfam" id="PF00656"/>
    </source>
</evidence>
<dbReference type="Proteomes" id="UP000635477">
    <property type="component" value="Unassembled WGS sequence"/>
</dbReference>
<sequence length="654" mass="72486">MDQTTQNQPAHYAILVGINAYPDKPLKGCVRDIENVRSLLQQHKPPVQIKVFTATSNPNGEDLGPIEDTKSLPTHSNVTAALEHITFNAQRGDRVYIHYSGHGTQVERKSAFSNTSTRDLALPLLHGDRGGGTRCLGGHQLGMKLNAMVNKGLVVTLVLDCCFAASVYRQDRLNVRFLPPSPEYGLDFTDDGDKTIESAEETSSAYRDVSMTPSWLIDPKGYAVLSGCDSHEEATEVILKGESYGALSHHLYLTLGDNGLNRRHKDIHRRLCVKFRESALNQSPKLYGNKDQCFFGQPEIESTVETISLVRDGQNLLLQAGRAHGISDGDELILYPSTLSNRDPGLPTNIIAATVDSAQPLTSTLVLGGTPNSSTLINWVAELRTRSCLRGFPVSLSENLHRTDEWLKTLDMRSLMTRGPAEDQPFAFHVGLVDKEYTILNGSGQQVMNLPPMPQDLVGSDDVSAVIEHLTRYQLVKSLRNDSPADDFQNSFDINIVNPAGDYFAPGCVIEVEQNDSKKPMFELQVRNRGHKFLYVFVYDMGPFWQIEDIFCGGYESLSPPNSSKGFSGVYKKKMRTTVPQQMREKGSQQCDDILKVFITSQPTSFDLLDLPKIGHPSQKQSGDRSSRLGGDGPEDWVAVNFPIRTRVRSEEGE</sequence>
<reference evidence="4" key="1">
    <citation type="journal article" date="2020" name="BMC Genomics">
        <title>Correction to: Identification and distribution of gene clusters required for synthesis of sphingolipid metabolism inhibitors in diverse species of the filamentous fungus Fusarium.</title>
        <authorList>
            <person name="Kim H.S."/>
            <person name="Lohmar J.M."/>
            <person name="Busman M."/>
            <person name="Brown D.W."/>
            <person name="Naumann T.A."/>
            <person name="Divon H.H."/>
            <person name="Lysoe E."/>
            <person name="Uhlig S."/>
            <person name="Proctor R.H."/>
        </authorList>
    </citation>
    <scope>NUCLEOTIDE SEQUENCE</scope>
    <source>
        <strain evidence="4">NRRL 22465</strain>
    </source>
</reference>
<dbReference type="GO" id="GO:0006508">
    <property type="term" value="P:proteolysis"/>
    <property type="evidence" value="ECO:0007669"/>
    <property type="project" value="InterPro"/>
</dbReference>
<feature type="domain" description="Peptidase C14 caspase" evidence="3">
    <location>
        <begin position="11"/>
        <end position="288"/>
    </location>
</feature>
<evidence type="ECO:0000313" key="4">
    <source>
        <dbReference type="EMBL" id="KAF4983465.1"/>
    </source>
</evidence>
<gene>
    <name evidence="4" type="ORF">FZEAL_1194</name>
</gene>
<protein>
    <recommendedName>
        <fullName evidence="3">Peptidase C14 caspase domain-containing protein</fullName>
    </recommendedName>
</protein>
<dbReference type="Pfam" id="PF00656">
    <property type="entry name" value="Peptidase_C14"/>
    <property type="match status" value="1"/>
</dbReference>
<comment type="caution">
    <text evidence="4">The sequence shown here is derived from an EMBL/GenBank/DDBJ whole genome shotgun (WGS) entry which is preliminary data.</text>
</comment>
<dbReference type="GO" id="GO:0005737">
    <property type="term" value="C:cytoplasm"/>
    <property type="evidence" value="ECO:0007669"/>
    <property type="project" value="TreeGrafter"/>
</dbReference>
<comment type="similarity">
    <text evidence="1">Belongs to the peptidase C14B family.</text>
</comment>
<name>A0A8H4XP46_9HYPO</name>
<proteinExistence type="inferred from homology"/>
<dbReference type="Gene3D" id="3.40.50.1460">
    <property type="match status" value="1"/>
</dbReference>
<evidence type="ECO:0000313" key="5">
    <source>
        <dbReference type="Proteomes" id="UP000635477"/>
    </source>
</evidence>
<evidence type="ECO:0000256" key="1">
    <source>
        <dbReference type="ARBA" id="ARBA00009005"/>
    </source>
</evidence>
<reference evidence="4" key="2">
    <citation type="submission" date="2020-05" db="EMBL/GenBank/DDBJ databases">
        <authorList>
            <person name="Kim H.-S."/>
            <person name="Proctor R.H."/>
            <person name="Brown D.W."/>
        </authorList>
    </citation>
    <scope>NUCLEOTIDE SEQUENCE</scope>
    <source>
        <strain evidence="4">NRRL 22465</strain>
    </source>
</reference>
<dbReference type="PANTHER" id="PTHR48104:SF30">
    <property type="entry name" value="METACASPASE-1"/>
    <property type="match status" value="1"/>
</dbReference>
<dbReference type="OrthoDB" id="3223806at2759"/>
<dbReference type="InterPro" id="IPR050452">
    <property type="entry name" value="Metacaspase"/>
</dbReference>
<dbReference type="AlphaFoldDB" id="A0A8H4XP46"/>
<keyword evidence="5" id="KW-1185">Reference proteome</keyword>